<sequence length="242" mass="26883">MILEAIRNVRDVGFEILTAGRRTVTVRNITLSLDGVSRRMRYVMARGYEDQDAALALRFLSRHDKVLEAGSAIGFMALNCMIDIGIDDYCMVEANPRLEASIRENFRLNGISLPILRTVAVGPSDGSISFGISRNFWSSSALPRDNEVERLTIPMLSIPTIVSDLPFRPTVLIMDIEGAETSIPPNHFELFEKLIIEFHPKLTGPAEALELERNITRRGFTEFGRTGGTIAFIKGAVIADSR</sequence>
<dbReference type="EMBL" id="CP002447">
    <property type="protein sequence ID" value="ADV12101.1"/>
    <property type="molecule type" value="Genomic_DNA"/>
</dbReference>
<evidence type="ECO:0000313" key="1">
    <source>
        <dbReference type="EMBL" id="ADV12101.1"/>
    </source>
</evidence>
<reference evidence="2" key="1">
    <citation type="submission" date="2011-01" db="EMBL/GenBank/DDBJ databases">
        <title>Complete sequence of chromosome of Mesorhizobium ciceri bv. biserrulae WSM1271.</title>
        <authorList>
            <person name="Lucas S."/>
            <person name="Copeland A."/>
            <person name="Lapidus A."/>
            <person name="Cheng J.-F."/>
            <person name="Goodwin L."/>
            <person name="Pitluck S."/>
            <person name="Teshima H."/>
            <person name="Detter J.C."/>
            <person name="Han C."/>
            <person name="Tapia R."/>
            <person name="Land M."/>
            <person name="Hauser L."/>
            <person name="Kyrpides N."/>
            <person name="Ivanova N."/>
            <person name="Nandasena K."/>
            <person name="Reeve W.G."/>
            <person name="Howieson J.G."/>
            <person name="O'Hara G."/>
            <person name="Tiwari R.P."/>
            <person name="Woyke T."/>
        </authorList>
    </citation>
    <scope>NUCLEOTIDE SEQUENCE [LARGE SCALE GENOMIC DNA]</scope>
    <source>
        <strain evidence="2">HAMBI 2942 / LMG 23838 / WSM1271</strain>
    </source>
</reference>
<organism evidence="1 2">
    <name type="scientific">Mesorhizobium ciceri biovar biserrulae (strain HAMBI 2942 / LMG 23838 / WSM1271)</name>
    <dbReference type="NCBI Taxonomy" id="765698"/>
    <lineage>
        <taxon>Bacteria</taxon>
        <taxon>Pseudomonadati</taxon>
        <taxon>Pseudomonadota</taxon>
        <taxon>Alphaproteobacteria</taxon>
        <taxon>Hyphomicrobiales</taxon>
        <taxon>Phyllobacteriaceae</taxon>
        <taxon>Mesorhizobium</taxon>
    </lineage>
</organism>
<protein>
    <submittedName>
        <fullName evidence="1">Methyltransferase FkbM family</fullName>
    </submittedName>
</protein>
<dbReference type="NCBIfam" id="TIGR01444">
    <property type="entry name" value="fkbM_fam"/>
    <property type="match status" value="1"/>
</dbReference>
<dbReference type="InterPro" id="IPR006342">
    <property type="entry name" value="FkbM_mtfrase"/>
</dbReference>
<dbReference type="Proteomes" id="UP000007471">
    <property type="component" value="Chromosome"/>
</dbReference>
<keyword evidence="1" id="KW-0808">Transferase</keyword>
<dbReference type="GO" id="GO:0008168">
    <property type="term" value="F:methyltransferase activity"/>
    <property type="evidence" value="ECO:0007669"/>
    <property type="project" value="UniProtKB-KW"/>
</dbReference>
<accession>E8TCX6</accession>
<dbReference type="SUPFAM" id="SSF53335">
    <property type="entry name" value="S-adenosyl-L-methionine-dependent methyltransferases"/>
    <property type="match status" value="1"/>
</dbReference>
<dbReference type="STRING" id="765698.Mesci_2972"/>
<proteinExistence type="predicted"/>
<dbReference type="KEGG" id="mci:Mesci_2972"/>
<dbReference type="GO" id="GO:0032259">
    <property type="term" value="P:methylation"/>
    <property type="evidence" value="ECO:0007669"/>
    <property type="project" value="UniProtKB-KW"/>
</dbReference>
<name>E8TCX6_MESCW</name>
<dbReference type="OrthoDB" id="456767at2"/>
<dbReference type="eggNOG" id="COG2520">
    <property type="taxonomic scope" value="Bacteria"/>
</dbReference>
<evidence type="ECO:0000313" key="2">
    <source>
        <dbReference type="Proteomes" id="UP000007471"/>
    </source>
</evidence>
<dbReference type="RefSeq" id="WP_013530784.1">
    <property type="nucleotide sequence ID" value="NC_014923.1"/>
</dbReference>
<dbReference type="InterPro" id="IPR029063">
    <property type="entry name" value="SAM-dependent_MTases_sf"/>
</dbReference>
<dbReference type="HOGENOM" id="CLU_095612_0_0_5"/>
<dbReference type="Gene3D" id="3.40.50.150">
    <property type="entry name" value="Vaccinia Virus protein VP39"/>
    <property type="match status" value="1"/>
</dbReference>
<dbReference type="AlphaFoldDB" id="E8TCX6"/>
<keyword evidence="1" id="KW-0489">Methyltransferase</keyword>
<gene>
    <name evidence="1" type="ordered locus">Mesci_2972</name>
</gene>